<dbReference type="FunFam" id="1.10.340.30:FF:000002">
    <property type="entry name" value="Adenine DNA glycosylase"/>
    <property type="match status" value="1"/>
</dbReference>
<comment type="catalytic activity">
    <reaction evidence="1">
        <text>Hydrolyzes free adenine bases from 7,8-dihydro-8-oxoguanine:adenine mismatched double-stranded DNA, leaving an apurinic site.</text>
        <dbReference type="EC" id="3.2.2.31"/>
    </reaction>
</comment>
<organism evidence="15">
    <name type="scientific">hydrothermal vent metagenome</name>
    <dbReference type="NCBI Taxonomy" id="652676"/>
    <lineage>
        <taxon>unclassified sequences</taxon>
        <taxon>metagenomes</taxon>
        <taxon>ecological metagenomes</taxon>
    </lineage>
</organism>
<dbReference type="Pfam" id="PF00730">
    <property type="entry name" value="HhH-GPD"/>
    <property type="match status" value="1"/>
</dbReference>
<dbReference type="InterPro" id="IPR023170">
    <property type="entry name" value="HhH_base_excis_C"/>
</dbReference>
<dbReference type="SMART" id="SM00478">
    <property type="entry name" value="ENDO3c"/>
    <property type="match status" value="1"/>
</dbReference>
<dbReference type="SMART" id="SM00525">
    <property type="entry name" value="FES"/>
    <property type="match status" value="1"/>
</dbReference>
<dbReference type="PANTHER" id="PTHR42944">
    <property type="entry name" value="ADENINE DNA GLYCOSYLASE"/>
    <property type="match status" value="1"/>
</dbReference>
<dbReference type="GO" id="GO:0034039">
    <property type="term" value="F:8-oxo-7,8-dihydroguanine DNA N-glycosylase activity"/>
    <property type="evidence" value="ECO:0007669"/>
    <property type="project" value="TreeGrafter"/>
</dbReference>
<dbReference type="SUPFAM" id="SSF48150">
    <property type="entry name" value="DNA-glycosylase"/>
    <property type="match status" value="1"/>
</dbReference>
<dbReference type="InterPro" id="IPR004036">
    <property type="entry name" value="Endonuclease-III-like_CS2"/>
</dbReference>
<evidence type="ECO:0000256" key="1">
    <source>
        <dbReference type="ARBA" id="ARBA00000843"/>
    </source>
</evidence>
<keyword evidence="9 15" id="KW-0378">Hydrolase</keyword>
<dbReference type="NCBIfam" id="TIGR01084">
    <property type="entry name" value="mutY"/>
    <property type="match status" value="1"/>
</dbReference>
<keyword evidence="13 15" id="KW-0326">Glycosidase</keyword>
<dbReference type="GO" id="GO:0035485">
    <property type="term" value="F:adenine/guanine mispair binding"/>
    <property type="evidence" value="ECO:0007669"/>
    <property type="project" value="TreeGrafter"/>
</dbReference>
<evidence type="ECO:0000256" key="13">
    <source>
        <dbReference type="ARBA" id="ARBA00023295"/>
    </source>
</evidence>
<evidence type="ECO:0000256" key="8">
    <source>
        <dbReference type="ARBA" id="ARBA00022763"/>
    </source>
</evidence>
<reference evidence="15" key="1">
    <citation type="submission" date="2018-06" db="EMBL/GenBank/DDBJ databases">
        <authorList>
            <person name="Zhirakovskaya E."/>
        </authorList>
    </citation>
    <scope>NUCLEOTIDE SEQUENCE</scope>
</reference>
<name>A0A3B1A7I1_9ZZZZ</name>
<dbReference type="Gene3D" id="1.10.340.30">
    <property type="entry name" value="Hypothetical protein, domain 2"/>
    <property type="match status" value="1"/>
</dbReference>
<keyword evidence="7" id="KW-0479">Metal-binding</keyword>
<keyword evidence="10" id="KW-0408">Iron</keyword>
<dbReference type="InterPro" id="IPR003265">
    <property type="entry name" value="HhH-GPD_domain"/>
</dbReference>
<proteinExistence type="inferred from homology"/>
<evidence type="ECO:0000256" key="3">
    <source>
        <dbReference type="ARBA" id="ARBA00008343"/>
    </source>
</evidence>
<dbReference type="InterPro" id="IPR029119">
    <property type="entry name" value="MutY_C"/>
</dbReference>
<accession>A0A3B1A7I1</accession>
<keyword evidence="6" id="KW-0004">4Fe-4S</keyword>
<evidence type="ECO:0000256" key="2">
    <source>
        <dbReference type="ARBA" id="ARBA00001966"/>
    </source>
</evidence>
<dbReference type="CDD" id="cd03431">
    <property type="entry name" value="NUDIX_DNA_Glycosylase_C-MutY"/>
    <property type="match status" value="1"/>
</dbReference>
<dbReference type="GO" id="GO:0006284">
    <property type="term" value="P:base-excision repair"/>
    <property type="evidence" value="ECO:0007669"/>
    <property type="project" value="InterPro"/>
</dbReference>
<keyword evidence="8" id="KW-0227">DNA damage</keyword>
<dbReference type="Pfam" id="PF10576">
    <property type="entry name" value="EndIII_4Fe-2S"/>
    <property type="match status" value="1"/>
</dbReference>
<evidence type="ECO:0000256" key="11">
    <source>
        <dbReference type="ARBA" id="ARBA00023014"/>
    </source>
</evidence>
<dbReference type="Gene3D" id="3.90.79.10">
    <property type="entry name" value="Nucleoside Triphosphate Pyrophosphohydrolase"/>
    <property type="match status" value="1"/>
</dbReference>
<evidence type="ECO:0000256" key="12">
    <source>
        <dbReference type="ARBA" id="ARBA00023204"/>
    </source>
</evidence>
<dbReference type="NCBIfam" id="NF008132">
    <property type="entry name" value="PRK10880.1"/>
    <property type="match status" value="1"/>
</dbReference>
<evidence type="ECO:0000256" key="10">
    <source>
        <dbReference type="ARBA" id="ARBA00023004"/>
    </source>
</evidence>
<dbReference type="InterPro" id="IPR011257">
    <property type="entry name" value="DNA_glycosylase"/>
</dbReference>
<feature type="domain" description="HhH-GPD" evidence="14">
    <location>
        <begin position="39"/>
        <end position="190"/>
    </location>
</feature>
<dbReference type="GO" id="GO:0051539">
    <property type="term" value="F:4 iron, 4 sulfur cluster binding"/>
    <property type="evidence" value="ECO:0007669"/>
    <property type="project" value="UniProtKB-KW"/>
</dbReference>
<comment type="cofactor">
    <cofactor evidence="2">
        <name>[4Fe-4S] cluster</name>
        <dbReference type="ChEBI" id="CHEBI:49883"/>
    </cofactor>
</comment>
<dbReference type="PANTHER" id="PTHR42944:SF1">
    <property type="entry name" value="ADENINE DNA GLYCOSYLASE"/>
    <property type="match status" value="1"/>
</dbReference>
<dbReference type="InterPro" id="IPR003651">
    <property type="entry name" value="Endonuclease3_FeS-loop_motif"/>
</dbReference>
<evidence type="ECO:0000256" key="5">
    <source>
        <dbReference type="ARBA" id="ARBA00022023"/>
    </source>
</evidence>
<comment type="similarity">
    <text evidence="3">Belongs to the Nth/MutY family.</text>
</comment>
<dbReference type="EC" id="3.2.2.31" evidence="4"/>
<evidence type="ECO:0000256" key="7">
    <source>
        <dbReference type="ARBA" id="ARBA00022723"/>
    </source>
</evidence>
<dbReference type="PROSITE" id="PS00764">
    <property type="entry name" value="ENDONUCLEASE_III_1"/>
    <property type="match status" value="1"/>
</dbReference>
<dbReference type="EMBL" id="UOFS01000049">
    <property type="protein sequence ID" value="VAX01696.1"/>
    <property type="molecule type" value="Genomic_DNA"/>
</dbReference>
<dbReference type="InterPro" id="IPR044298">
    <property type="entry name" value="MIG/MutY"/>
</dbReference>
<evidence type="ECO:0000313" key="15">
    <source>
        <dbReference type="EMBL" id="VAX01696.1"/>
    </source>
</evidence>
<gene>
    <name evidence="15" type="ORF">MNBD_GAMMA22-2091</name>
</gene>
<dbReference type="InterPro" id="IPR005760">
    <property type="entry name" value="A/G_AdeGlyc_MutY"/>
</dbReference>
<keyword evidence="12" id="KW-0234">DNA repair</keyword>
<keyword evidence="11" id="KW-0411">Iron-sulfur</keyword>
<dbReference type="InterPro" id="IPR015797">
    <property type="entry name" value="NUDIX_hydrolase-like_dom_sf"/>
</dbReference>
<dbReference type="GO" id="GO:0032357">
    <property type="term" value="F:oxidized purine DNA binding"/>
    <property type="evidence" value="ECO:0007669"/>
    <property type="project" value="TreeGrafter"/>
</dbReference>
<dbReference type="SUPFAM" id="SSF55811">
    <property type="entry name" value="Nudix"/>
    <property type="match status" value="1"/>
</dbReference>
<evidence type="ECO:0000256" key="6">
    <source>
        <dbReference type="ARBA" id="ARBA00022485"/>
    </source>
</evidence>
<protein>
    <recommendedName>
        <fullName evidence="5">Adenine DNA glycosylase</fullName>
        <ecNumber evidence="4">3.2.2.31</ecNumber>
    </recommendedName>
</protein>
<dbReference type="PROSITE" id="PS01155">
    <property type="entry name" value="ENDONUCLEASE_III_2"/>
    <property type="match status" value="1"/>
</dbReference>
<sequence length="352" mass="39748">MSVSTLSSKIINWYKKHGRFDLPWQQDRSLYRVWVSEIMLQQTQVNTVIPYFEKFITVFSSIEQLAQATQDEVLHHWTGLGYYARGRNLHKAAQIIMQQHNGQFPTEFEPVLALPGIGRSTAAAILAQALNQSHAILDGNVKRVLARYHVVAGWYGNKANSETLWQLSEQHTPKNNCADYTQAIMDLGATLCTRSKPACDICPLNKHCKAFAQGNPSDYPGKKPKKNYPIKSTTMMILEQDGKILLYQRPPAGIWGSLWSFPECPSDAEPTQWCQENLGLSINTPKTLSPIQHKFSHYQLDINPQLAQIAPQNSSSVIMENQPYVWYNTRQPDAIGLPAPVKSLIETLFSTH</sequence>
<dbReference type="GO" id="GO:0000701">
    <property type="term" value="F:purine-specific mismatch base pair DNA N-glycosylase activity"/>
    <property type="evidence" value="ECO:0007669"/>
    <property type="project" value="UniProtKB-EC"/>
</dbReference>
<dbReference type="Gene3D" id="1.10.1670.10">
    <property type="entry name" value="Helix-hairpin-Helix base-excision DNA repair enzymes (C-terminal)"/>
    <property type="match status" value="1"/>
</dbReference>
<evidence type="ECO:0000259" key="14">
    <source>
        <dbReference type="SMART" id="SM00478"/>
    </source>
</evidence>
<dbReference type="GO" id="GO:0006298">
    <property type="term" value="P:mismatch repair"/>
    <property type="evidence" value="ECO:0007669"/>
    <property type="project" value="TreeGrafter"/>
</dbReference>
<evidence type="ECO:0000256" key="4">
    <source>
        <dbReference type="ARBA" id="ARBA00012045"/>
    </source>
</evidence>
<dbReference type="GO" id="GO:0046872">
    <property type="term" value="F:metal ion binding"/>
    <property type="evidence" value="ECO:0007669"/>
    <property type="project" value="UniProtKB-KW"/>
</dbReference>
<evidence type="ECO:0000256" key="9">
    <source>
        <dbReference type="ARBA" id="ARBA00022801"/>
    </source>
</evidence>
<dbReference type="Pfam" id="PF14815">
    <property type="entry name" value="NUDIX_4"/>
    <property type="match status" value="1"/>
</dbReference>
<dbReference type="CDD" id="cd00056">
    <property type="entry name" value="ENDO3c"/>
    <property type="match status" value="1"/>
</dbReference>
<dbReference type="InterPro" id="IPR004035">
    <property type="entry name" value="Endouclease-III_FeS-bd_BS"/>
</dbReference>
<dbReference type="AlphaFoldDB" id="A0A3B1A7I1"/>